<dbReference type="PRINTS" id="PR00038">
    <property type="entry name" value="HTHLUXR"/>
</dbReference>
<gene>
    <name evidence="2" type="primary">vjbR</name>
    <name evidence="2" type="ORF">NCTC13315_03071</name>
</gene>
<sequence length="283" mass="33240">MDIPYILSLGNKNKINTICEKLNKCNMEYFVCYIVFNNNQKFVLSNMYHLLKPYYGENFYKEDFSYSDKVITGKDFYICDKTNSVTLNLKRELEERFSIYRGYYIVRRCPECIFIFGAIRNKIINDYEIFYKNTHTNFNEFCLYFVDEFEDLIKFNHPAYKNSLILNDKYYRKSVILNKLHNVNSLTQREVDILFWAANGKTSSETALILNISNATVNDYRKSSIKKLDCSNITHAVFEAIKLGYLGSFNKLGSALEIPNLNLILEKNGFTTTNIHLINSYMI</sequence>
<dbReference type="InterPro" id="IPR036388">
    <property type="entry name" value="WH-like_DNA-bd_sf"/>
</dbReference>
<dbReference type="PROSITE" id="PS50043">
    <property type="entry name" value="HTH_LUXR_2"/>
    <property type="match status" value="1"/>
</dbReference>
<dbReference type="EMBL" id="UGNV01000005">
    <property type="protein sequence ID" value="STX55701.1"/>
    <property type="molecule type" value="Genomic_DNA"/>
</dbReference>
<feature type="domain" description="HTH luxR-type" evidence="1">
    <location>
        <begin position="179"/>
        <end position="244"/>
    </location>
</feature>
<evidence type="ECO:0000259" key="1">
    <source>
        <dbReference type="PROSITE" id="PS50043"/>
    </source>
</evidence>
<dbReference type="CDD" id="cd06170">
    <property type="entry name" value="LuxR_C_like"/>
    <property type="match status" value="1"/>
</dbReference>
<dbReference type="GO" id="GO:0003677">
    <property type="term" value="F:DNA binding"/>
    <property type="evidence" value="ECO:0007669"/>
    <property type="project" value="InterPro"/>
</dbReference>
<dbReference type="Proteomes" id="UP000254968">
    <property type="component" value="Unassembled WGS sequence"/>
</dbReference>
<evidence type="ECO:0000313" key="3">
    <source>
        <dbReference type="Proteomes" id="UP000254968"/>
    </source>
</evidence>
<dbReference type="SMART" id="SM00421">
    <property type="entry name" value="HTH_LUXR"/>
    <property type="match status" value="1"/>
</dbReference>
<dbReference type="AlphaFoldDB" id="A0A378JR79"/>
<dbReference type="OrthoDB" id="5643270at2"/>
<dbReference type="InterPro" id="IPR016032">
    <property type="entry name" value="Sig_transdc_resp-reg_C-effctor"/>
</dbReference>
<accession>A0A378JR79</accession>
<organism evidence="2 3">
    <name type="scientific">Legionella beliardensis</name>
    <dbReference type="NCBI Taxonomy" id="91822"/>
    <lineage>
        <taxon>Bacteria</taxon>
        <taxon>Pseudomonadati</taxon>
        <taxon>Pseudomonadota</taxon>
        <taxon>Gammaproteobacteria</taxon>
        <taxon>Legionellales</taxon>
        <taxon>Legionellaceae</taxon>
        <taxon>Legionella</taxon>
    </lineage>
</organism>
<proteinExistence type="predicted"/>
<keyword evidence="3" id="KW-1185">Reference proteome</keyword>
<reference evidence="2 3" key="1">
    <citation type="submission" date="2018-06" db="EMBL/GenBank/DDBJ databases">
        <authorList>
            <consortium name="Pathogen Informatics"/>
            <person name="Doyle S."/>
        </authorList>
    </citation>
    <scope>NUCLEOTIDE SEQUENCE [LARGE SCALE GENOMIC DNA]</scope>
    <source>
        <strain evidence="2 3">NCTC13315</strain>
    </source>
</reference>
<dbReference type="SUPFAM" id="SSF46894">
    <property type="entry name" value="C-terminal effector domain of the bipartite response regulators"/>
    <property type="match status" value="1"/>
</dbReference>
<name>A0A378JR79_9GAMM</name>
<protein>
    <submittedName>
        <fullName evidence="2">Lipolytic enzyme / transcription regulator protein</fullName>
    </submittedName>
</protein>
<dbReference type="InterPro" id="IPR000792">
    <property type="entry name" value="Tscrpt_reg_LuxR_C"/>
</dbReference>
<dbReference type="Gene3D" id="1.10.10.10">
    <property type="entry name" value="Winged helix-like DNA-binding domain superfamily/Winged helix DNA-binding domain"/>
    <property type="match status" value="1"/>
</dbReference>
<dbReference type="Pfam" id="PF00196">
    <property type="entry name" value="GerE"/>
    <property type="match status" value="1"/>
</dbReference>
<dbReference type="RefSeq" id="WP_115304313.1">
    <property type="nucleotide sequence ID" value="NZ_CAAAHO010000013.1"/>
</dbReference>
<dbReference type="GO" id="GO:0006355">
    <property type="term" value="P:regulation of DNA-templated transcription"/>
    <property type="evidence" value="ECO:0007669"/>
    <property type="project" value="InterPro"/>
</dbReference>
<evidence type="ECO:0000313" key="2">
    <source>
        <dbReference type="EMBL" id="STX55701.1"/>
    </source>
</evidence>